<proteinExistence type="inferred from homology"/>
<dbReference type="HOGENOM" id="CLU_031468_9_0_1"/>
<dbReference type="RefSeq" id="XP_007832581.1">
    <property type="nucleotide sequence ID" value="XM_007834390.1"/>
</dbReference>
<dbReference type="PANTHER" id="PTHR43765">
    <property type="entry name" value="2-DEHYDROPANTOATE 2-REDUCTASE-RELATED"/>
    <property type="match status" value="1"/>
</dbReference>
<protein>
    <recommendedName>
        <fullName evidence="8">2-dehydropantoate 2-reductase</fullName>
    </recommendedName>
</protein>
<dbReference type="GO" id="GO:0008677">
    <property type="term" value="F:2-dehydropantoate 2-reductase activity"/>
    <property type="evidence" value="ECO:0007669"/>
    <property type="project" value="TreeGrafter"/>
</dbReference>
<evidence type="ECO:0000259" key="4">
    <source>
        <dbReference type="Pfam" id="PF02558"/>
    </source>
</evidence>
<keyword evidence="3" id="KW-0560">Oxidoreductase</keyword>
<dbReference type="InterPro" id="IPR013328">
    <property type="entry name" value="6PGD_dom2"/>
</dbReference>
<dbReference type="InterPro" id="IPR008927">
    <property type="entry name" value="6-PGluconate_DH-like_C_sf"/>
</dbReference>
<feature type="domain" description="Ketopantoate reductase C-terminal" evidence="5">
    <location>
        <begin position="284"/>
        <end position="439"/>
    </location>
</feature>
<dbReference type="SUPFAM" id="SSF48179">
    <property type="entry name" value="6-phosphogluconate dehydrogenase C-terminal domain-like"/>
    <property type="match status" value="1"/>
</dbReference>
<dbReference type="STRING" id="1229662.W3XCV4"/>
<evidence type="ECO:0000259" key="5">
    <source>
        <dbReference type="Pfam" id="PF08546"/>
    </source>
</evidence>
<dbReference type="Gene3D" id="3.40.50.720">
    <property type="entry name" value="NAD(P)-binding Rossmann-like Domain"/>
    <property type="match status" value="1"/>
</dbReference>
<dbReference type="Proteomes" id="UP000030651">
    <property type="component" value="Unassembled WGS sequence"/>
</dbReference>
<evidence type="ECO:0000256" key="3">
    <source>
        <dbReference type="ARBA" id="ARBA00023002"/>
    </source>
</evidence>
<dbReference type="EMBL" id="KI912111">
    <property type="protein sequence ID" value="ETS83933.1"/>
    <property type="molecule type" value="Genomic_DNA"/>
</dbReference>
<name>W3XCV4_PESFW</name>
<evidence type="ECO:0000313" key="6">
    <source>
        <dbReference type="EMBL" id="ETS83933.1"/>
    </source>
</evidence>
<dbReference type="PANTHER" id="PTHR43765:SF2">
    <property type="entry name" value="2-DEHYDROPANTOATE 2-REDUCTASE"/>
    <property type="match status" value="1"/>
</dbReference>
<feature type="domain" description="Ketopantoate reductase N-terminal" evidence="4">
    <location>
        <begin position="75"/>
        <end position="247"/>
    </location>
</feature>
<dbReference type="InterPro" id="IPR050838">
    <property type="entry name" value="Ketopantoate_reductase"/>
</dbReference>
<dbReference type="Pfam" id="PF08546">
    <property type="entry name" value="ApbA_C"/>
    <property type="match status" value="1"/>
</dbReference>
<sequence length="460" mass="50779">MICRAPSKCGQGVAKTFSSSAKPVRTEPGHPAWLQQILRDTAPPPKLYAWTSANLKDAADEQQNSDLAISPKKRIHVLGLGNLGRLFASNLRKLSSPPPVTLILHRKALLEQWVSSPGIEITRAGQVEKFTDFNVEWWTEERPSTGPVVEATAGTGISNLIVATKASDALPQVDRLRKYLDDTSTIAFTQNGMCKLWPPLGSTYNSHRFSDQKQPNWLACVTTHGVVSSAPFKSIHASVASAAIGPVSLNTRSADESGYLIEAFVNGPDLYAREAARSELWILQLEKLVVNAVINPLTAVLRCKNGELFVPRDDALPLIIDKLIEEASQVLRELIIHPSSTDILKDVAAHSKRSKDRSTDVSLQDAKEQLLARFAFEKLHHMVHEVGYKVRENTSSMLQDVRAGKRTEVQDFNGWLVDTAQFLSPDSQLPTHMRLISLVEDGLTVSRSELSENFNLSRKA</sequence>
<keyword evidence="2" id="KW-0521">NADP</keyword>
<dbReference type="OrthoDB" id="73846at2759"/>
<dbReference type="FunCoup" id="W3XCV4">
    <property type="interactions" value="144"/>
</dbReference>
<evidence type="ECO:0000256" key="1">
    <source>
        <dbReference type="ARBA" id="ARBA00007870"/>
    </source>
</evidence>
<dbReference type="InterPro" id="IPR013332">
    <property type="entry name" value="KPR_N"/>
</dbReference>
<dbReference type="Pfam" id="PF02558">
    <property type="entry name" value="ApbA"/>
    <property type="match status" value="1"/>
</dbReference>
<accession>W3XCV4</accession>
<dbReference type="InterPro" id="IPR013752">
    <property type="entry name" value="KPA_reductase"/>
</dbReference>
<dbReference type="GO" id="GO:0005739">
    <property type="term" value="C:mitochondrion"/>
    <property type="evidence" value="ECO:0007669"/>
    <property type="project" value="TreeGrafter"/>
</dbReference>
<dbReference type="Gene3D" id="1.10.1040.10">
    <property type="entry name" value="N-(1-d-carboxylethyl)-l-norvaline Dehydrogenase, domain 2"/>
    <property type="match status" value="1"/>
</dbReference>
<gene>
    <name evidence="6" type="ORF">PFICI_05809</name>
</gene>
<evidence type="ECO:0008006" key="8">
    <source>
        <dbReference type="Google" id="ProtNLM"/>
    </source>
</evidence>
<evidence type="ECO:0000313" key="7">
    <source>
        <dbReference type="Proteomes" id="UP000030651"/>
    </source>
</evidence>
<dbReference type="OMA" id="RKEPFQV"/>
<dbReference type="KEGG" id="pfy:PFICI_05809"/>
<dbReference type="GeneID" id="19270822"/>
<dbReference type="InParanoid" id="W3XCV4"/>
<dbReference type="GO" id="GO:0050661">
    <property type="term" value="F:NADP binding"/>
    <property type="evidence" value="ECO:0007669"/>
    <property type="project" value="TreeGrafter"/>
</dbReference>
<evidence type="ECO:0000256" key="2">
    <source>
        <dbReference type="ARBA" id="ARBA00022857"/>
    </source>
</evidence>
<reference evidence="7" key="1">
    <citation type="journal article" date="2015" name="BMC Genomics">
        <title>Genomic and transcriptomic analysis of the endophytic fungus Pestalotiopsis fici reveals its lifestyle and high potential for synthesis of natural products.</title>
        <authorList>
            <person name="Wang X."/>
            <person name="Zhang X."/>
            <person name="Liu L."/>
            <person name="Xiang M."/>
            <person name="Wang W."/>
            <person name="Sun X."/>
            <person name="Che Y."/>
            <person name="Guo L."/>
            <person name="Liu G."/>
            <person name="Guo L."/>
            <person name="Wang C."/>
            <person name="Yin W.B."/>
            <person name="Stadler M."/>
            <person name="Zhang X."/>
            <person name="Liu X."/>
        </authorList>
    </citation>
    <scope>NUCLEOTIDE SEQUENCE [LARGE SCALE GENOMIC DNA]</scope>
    <source>
        <strain evidence="7">W106-1 / CGMCC3.15140</strain>
    </source>
</reference>
<comment type="similarity">
    <text evidence="1">Belongs to the ketopantoate reductase family.</text>
</comment>
<dbReference type="AlphaFoldDB" id="W3XCV4"/>
<dbReference type="eggNOG" id="ENOG502QPT5">
    <property type="taxonomic scope" value="Eukaryota"/>
</dbReference>
<keyword evidence="7" id="KW-1185">Reference proteome</keyword>
<organism evidence="6 7">
    <name type="scientific">Pestalotiopsis fici (strain W106-1 / CGMCC3.15140)</name>
    <dbReference type="NCBI Taxonomy" id="1229662"/>
    <lineage>
        <taxon>Eukaryota</taxon>
        <taxon>Fungi</taxon>
        <taxon>Dikarya</taxon>
        <taxon>Ascomycota</taxon>
        <taxon>Pezizomycotina</taxon>
        <taxon>Sordariomycetes</taxon>
        <taxon>Xylariomycetidae</taxon>
        <taxon>Amphisphaeriales</taxon>
        <taxon>Sporocadaceae</taxon>
        <taxon>Pestalotiopsis</taxon>
    </lineage>
</organism>